<dbReference type="FunCoup" id="A0A6P5LJE8">
    <property type="interactions" value="15"/>
</dbReference>
<feature type="compositionally biased region" description="Basic and acidic residues" evidence="2">
    <location>
        <begin position="1"/>
        <end position="11"/>
    </location>
</feature>
<feature type="domain" description="K Homology" evidence="3">
    <location>
        <begin position="24"/>
        <end position="99"/>
    </location>
</feature>
<dbReference type="KEGG" id="pcw:110217711"/>
<accession>A0A6P5LJE8</accession>
<dbReference type="RefSeq" id="XP_020855871.1">
    <property type="nucleotide sequence ID" value="XM_021000212.1"/>
</dbReference>
<name>A0A6P5LJE8_PHACI</name>
<dbReference type="GeneID" id="110217711"/>
<dbReference type="PROSITE" id="PS50084">
    <property type="entry name" value="KH_TYPE_1"/>
    <property type="match status" value="1"/>
</dbReference>
<keyword evidence="1" id="KW-0694">RNA-binding</keyword>
<dbReference type="SUPFAM" id="SSF54791">
    <property type="entry name" value="Eukaryotic type KH-domain (KH-domain type I)"/>
    <property type="match status" value="1"/>
</dbReference>
<dbReference type="Gene3D" id="3.30.1370.10">
    <property type="entry name" value="K Homology domain, type 1"/>
    <property type="match status" value="1"/>
</dbReference>
<sequence length="125" mass="14187">MSNQLVREDYNQSRPRRPRPKPQEKGPLRFLVEARLVGALIGMKGSRIRAMETLSGAQIKIDLFNQEEDGEKPEKAEVQVFGSNHCRIRAKELVECIIRWYPPASPDAADEAQKAVAQMSIQENK</sequence>
<dbReference type="GO" id="GO:0003723">
    <property type="term" value="F:RNA binding"/>
    <property type="evidence" value="ECO:0007669"/>
    <property type="project" value="UniProtKB-UniRule"/>
</dbReference>
<evidence type="ECO:0000256" key="1">
    <source>
        <dbReference type="PROSITE-ProRule" id="PRU00117"/>
    </source>
</evidence>
<dbReference type="InParanoid" id="A0A6P5LJE8"/>
<dbReference type="Proteomes" id="UP000515140">
    <property type="component" value="Unplaced"/>
</dbReference>
<dbReference type="InterPro" id="IPR004087">
    <property type="entry name" value="KH_dom"/>
</dbReference>
<feature type="region of interest" description="Disordered" evidence="2">
    <location>
        <begin position="1"/>
        <end position="27"/>
    </location>
</feature>
<organism evidence="4 5">
    <name type="scientific">Phascolarctos cinereus</name>
    <name type="common">Koala</name>
    <dbReference type="NCBI Taxonomy" id="38626"/>
    <lineage>
        <taxon>Eukaryota</taxon>
        <taxon>Metazoa</taxon>
        <taxon>Chordata</taxon>
        <taxon>Craniata</taxon>
        <taxon>Vertebrata</taxon>
        <taxon>Euteleostomi</taxon>
        <taxon>Mammalia</taxon>
        <taxon>Metatheria</taxon>
        <taxon>Diprotodontia</taxon>
        <taxon>Phascolarctidae</taxon>
        <taxon>Phascolarctos</taxon>
    </lineage>
</organism>
<protein>
    <submittedName>
        <fullName evidence="5">Insulin-like growth factor 2 mRNA-binding protein 3-B</fullName>
    </submittedName>
</protein>
<dbReference type="InterPro" id="IPR036612">
    <property type="entry name" value="KH_dom_type_1_sf"/>
</dbReference>
<proteinExistence type="predicted"/>
<dbReference type="InterPro" id="IPR004088">
    <property type="entry name" value="KH_dom_type_1"/>
</dbReference>
<dbReference type="SMART" id="SM00322">
    <property type="entry name" value="KH"/>
    <property type="match status" value="1"/>
</dbReference>
<keyword evidence="4" id="KW-1185">Reference proteome</keyword>
<evidence type="ECO:0000313" key="4">
    <source>
        <dbReference type="Proteomes" id="UP000515140"/>
    </source>
</evidence>
<dbReference type="AlphaFoldDB" id="A0A6P5LJE8"/>
<evidence type="ECO:0000259" key="3">
    <source>
        <dbReference type="SMART" id="SM00322"/>
    </source>
</evidence>
<evidence type="ECO:0000313" key="5">
    <source>
        <dbReference type="RefSeq" id="XP_020855871.1"/>
    </source>
</evidence>
<reference evidence="5" key="1">
    <citation type="submission" date="2025-08" db="UniProtKB">
        <authorList>
            <consortium name="RefSeq"/>
        </authorList>
    </citation>
    <scope>IDENTIFICATION</scope>
    <source>
        <tissue evidence="5">Spleen</tissue>
    </source>
</reference>
<gene>
    <name evidence="5" type="primary">LOC110217711</name>
</gene>
<evidence type="ECO:0000256" key="2">
    <source>
        <dbReference type="SAM" id="MobiDB-lite"/>
    </source>
</evidence>
<dbReference type="Pfam" id="PF00013">
    <property type="entry name" value="KH_1"/>
    <property type="match status" value="1"/>
</dbReference>